<dbReference type="EMBL" id="VIWP01000003">
    <property type="protein sequence ID" value="TWF54994.1"/>
    <property type="molecule type" value="Genomic_DNA"/>
</dbReference>
<evidence type="ECO:0000256" key="1">
    <source>
        <dbReference type="HAMAP-Rule" id="MF_02066"/>
    </source>
</evidence>
<feature type="compositionally biased region" description="Polar residues" evidence="2">
    <location>
        <begin position="170"/>
        <end position="196"/>
    </location>
</feature>
<comment type="caution">
    <text evidence="3">The sequence shown here is derived from an EMBL/GenBank/DDBJ whole genome shotgun (WGS) entry which is preliminary data.</text>
</comment>
<evidence type="ECO:0000313" key="4">
    <source>
        <dbReference type="Proteomes" id="UP000320653"/>
    </source>
</evidence>
<dbReference type="InterPro" id="IPR034706">
    <property type="entry name" value="CpoB"/>
</dbReference>
<evidence type="ECO:0000313" key="3">
    <source>
        <dbReference type="EMBL" id="TWF54994.1"/>
    </source>
</evidence>
<feature type="compositionally biased region" description="Polar residues" evidence="2">
    <location>
        <begin position="217"/>
        <end position="228"/>
    </location>
</feature>
<organism evidence="3 4">
    <name type="scientific">Neorhizobium alkalisoli</name>
    <dbReference type="NCBI Taxonomy" id="528178"/>
    <lineage>
        <taxon>Bacteria</taxon>
        <taxon>Pseudomonadati</taxon>
        <taxon>Pseudomonadota</taxon>
        <taxon>Alphaproteobacteria</taxon>
        <taxon>Hyphomicrobiales</taxon>
        <taxon>Rhizobiaceae</taxon>
        <taxon>Rhizobium/Agrobacterium group</taxon>
        <taxon>Neorhizobium</taxon>
    </lineage>
</organism>
<gene>
    <name evidence="1" type="primary">cpoB</name>
    <name evidence="3" type="ORF">FHW37_103867</name>
</gene>
<feature type="compositionally biased region" description="Polar residues" evidence="2">
    <location>
        <begin position="124"/>
        <end position="135"/>
    </location>
</feature>
<name>A0A561QX97_9HYPH</name>
<dbReference type="OrthoDB" id="7185608at2"/>
<accession>A0A561QX97</accession>
<feature type="signal peptide" evidence="1">
    <location>
        <begin position="1"/>
        <end position="21"/>
    </location>
</feature>
<protein>
    <recommendedName>
        <fullName evidence="1">Cell division coordinator CpoB</fullName>
    </recommendedName>
</protein>
<keyword evidence="1" id="KW-0132">Cell division</keyword>
<evidence type="ECO:0000256" key="2">
    <source>
        <dbReference type="SAM" id="MobiDB-lite"/>
    </source>
</evidence>
<feature type="coiled-coil region" evidence="1">
    <location>
        <begin position="58"/>
        <end position="92"/>
    </location>
</feature>
<dbReference type="SUPFAM" id="SSF48452">
    <property type="entry name" value="TPR-like"/>
    <property type="match status" value="1"/>
</dbReference>
<feature type="compositionally biased region" description="Basic and acidic residues" evidence="2">
    <location>
        <begin position="100"/>
        <end position="110"/>
    </location>
</feature>
<dbReference type="Pfam" id="PF13432">
    <property type="entry name" value="TPR_16"/>
    <property type="match status" value="1"/>
</dbReference>
<comment type="similarity">
    <text evidence="1">Belongs to the CpoB family.</text>
</comment>
<feature type="compositionally biased region" description="Low complexity" evidence="2">
    <location>
        <begin position="198"/>
        <end position="215"/>
    </location>
</feature>
<dbReference type="RefSeq" id="WP_145637813.1">
    <property type="nucleotide sequence ID" value="NZ_VIWP01000003.1"/>
</dbReference>
<dbReference type="Gene3D" id="1.25.40.10">
    <property type="entry name" value="Tetratricopeptide repeat domain"/>
    <property type="match status" value="1"/>
</dbReference>
<dbReference type="NCBIfam" id="TIGR02795">
    <property type="entry name" value="tol_pal_ybgF"/>
    <property type="match status" value="1"/>
</dbReference>
<keyword evidence="4" id="KW-1185">Reference proteome</keyword>
<dbReference type="InterPro" id="IPR014162">
    <property type="entry name" value="CpoB_C"/>
</dbReference>
<comment type="subcellular location">
    <subcellularLocation>
        <location evidence="1">Periplasm</location>
    </subcellularLocation>
</comment>
<keyword evidence="1" id="KW-0732">Signal</keyword>
<dbReference type="GO" id="GO:0030288">
    <property type="term" value="C:outer membrane-bounded periplasmic space"/>
    <property type="evidence" value="ECO:0007669"/>
    <property type="project" value="UniProtKB-UniRule"/>
</dbReference>
<feature type="region of interest" description="Disordered" evidence="2">
    <location>
        <begin position="100"/>
        <end position="228"/>
    </location>
</feature>
<keyword evidence="1" id="KW-0574">Periplasm</keyword>
<dbReference type="GO" id="GO:0043093">
    <property type="term" value="P:FtsZ-dependent cytokinesis"/>
    <property type="evidence" value="ECO:0007669"/>
    <property type="project" value="UniProtKB-UniRule"/>
</dbReference>
<dbReference type="Proteomes" id="UP000320653">
    <property type="component" value="Unassembled WGS sequence"/>
</dbReference>
<keyword evidence="1" id="KW-0175">Coiled coil</keyword>
<reference evidence="3 4" key="1">
    <citation type="submission" date="2019-06" db="EMBL/GenBank/DDBJ databases">
        <title>Sorghum-associated microbial communities from plants grown in Nebraska, USA.</title>
        <authorList>
            <person name="Schachtman D."/>
        </authorList>
    </citation>
    <scope>NUCLEOTIDE SEQUENCE [LARGE SCALE GENOMIC DNA]</scope>
    <source>
        <strain evidence="3 4">1225</strain>
    </source>
</reference>
<dbReference type="AlphaFoldDB" id="A0A561QX97"/>
<dbReference type="InterPro" id="IPR011990">
    <property type="entry name" value="TPR-like_helical_dom_sf"/>
</dbReference>
<comment type="function">
    <text evidence="1">Mediates coordination of peptidoglycan synthesis and outer membrane constriction during cell division.</text>
</comment>
<proteinExistence type="inferred from homology"/>
<sequence length="352" mass="37533" precursor="true">MKKIVLAAMLGLAVMTSPAGAFSLPKLFQNDQSTAQQQPSVKDAPVVLAQQSNDAVRIQQLQEEVRQLNGRIEEMSFQLLQMQEQMRKTQEDNEFRFQDLEKQPKKKSDLGDTTGQPAVAANRPSANSGSATPPASSGDDVARIIDAPTTDGMGEPQPSTGSRSAPPPTTLGSMDFDQNGNPRGATRNDNAKNSSGLPGVTTGAAPARPAGTAPASQDPQQTASLGSESDSYKIAYDHVLSGDYQLAEKEFSGYLASYPKSARAPDASFWLGEAQFSQGKYNEAAKTFLNGHQSYGKSAKAPEMLLKLGMSLAALDNTETACATLREVPKRYPNASKAVLGKVTSEEKRLSC</sequence>
<keyword evidence="1" id="KW-0131">Cell cycle</keyword>
<dbReference type="HAMAP" id="MF_02066">
    <property type="entry name" value="CpoB"/>
    <property type="match status" value="1"/>
</dbReference>
<dbReference type="Pfam" id="PF13174">
    <property type="entry name" value="TPR_6"/>
    <property type="match status" value="1"/>
</dbReference>
<feature type="chain" id="PRO_5022273466" description="Cell division coordinator CpoB" evidence="1">
    <location>
        <begin position="22"/>
        <end position="352"/>
    </location>
</feature>
<dbReference type="InterPro" id="IPR019734">
    <property type="entry name" value="TPR_rpt"/>
</dbReference>